<accession>A0ABR9R480</accession>
<dbReference type="EMBL" id="JADCKC010000002">
    <property type="protein sequence ID" value="MBE5037860.1"/>
    <property type="molecule type" value="Genomic_DNA"/>
</dbReference>
<evidence type="ECO:0000313" key="2">
    <source>
        <dbReference type="EMBL" id="MBE5037860.1"/>
    </source>
</evidence>
<sequence length="422" mass="45380">MKKNLLRGTALTAAALLALSLTACGPAGDGDDASPLATQESASDAHMAQSTDPLQMLSHGSDDGFYLSLMDMTRGSEDRTELMGYIDYAQARAAVLCAQPNCTHSDESCPAWRGIWGGSAWVLPDGEHIVTNTGDEDSYTLTLCKPDGTVEKTLCRTADNNVPTLADSTWLYCVVAPGGSIVRVPLAGGDPEPLTSLNAYDVEGCLGREVLYPSYGSEEQADGTSRSTLKYTACNIDTGAARTLLEVSYPSGVISNPYLGEDTLYWYDPQGDTLVQVDVRTGSETRMPLEWEFGRGGCGEIYQTTISAQVEGKLIVDQYGEDGACRAVVDPADGTAAELTMGYVRNGHSEAVQILAQSSHGLLVKYENRMVTRDEVREDGTVGEMDIEKVRLALIAPEDFLTNQPNYRDITPVEGFDGEFVC</sequence>
<dbReference type="Proteomes" id="UP000768567">
    <property type="component" value="Unassembled WGS sequence"/>
</dbReference>
<feature type="chain" id="PRO_5047366938" description="Lipoprotein" evidence="1">
    <location>
        <begin position="24"/>
        <end position="422"/>
    </location>
</feature>
<reference evidence="2 3" key="1">
    <citation type="submission" date="2020-10" db="EMBL/GenBank/DDBJ databases">
        <title>ChiBAC.</title>
        <authorList>
            <person name="Zenner C."/>
            <person name="Hitch T.C.A."/>
            <person name="Clavel T."/>
        </authorList>
    </citation>
    <scope>NUCLEOTIDE SEQUENCE [LARGE SCALE GENOMIC DNA]</scope>
    <source>
        <strain evidence="2 3">DSM 109015</strain>
    </source>
</reference>
<protein>
    <recommendedName>
        <fullName evidence="4">Lipoprotein</fullName>
    </recommendedName>
</protein>
<evidence type="ECO:0000313" key="3">
    <source>
        <dbReference type="Proteomes" id="UP000768567"/>
    </source>
</evidence>
<organism evidence="2 3">
    <name type="scientific">Gemmiger gallinarum</name>
    <dbReference type="NCBI Taxonomy" id="2779354"/>
    <lineage>
        <taxon>Bacteria</taxon>
        <taxon>Bacillati</taxon>
        <taxon>Bacillota</taxon>
        <taxon>Clostridia</taxon>
        <taxon>Eubacteriales</taxon>
        <taxon>Gemmiger</taxon>
    </lineage>
</organism>
<feature type="signal peptide" evidence="1">
    <location>
        <begin position="1"/>
        <end position="23"/>
    </location>
</feature>
<dbReference type="PROSITE" id="PS51257">
    <property type="entry name" value="PROKAR_LIPOPROTEIN"/>
    <property type="match status" value="1"/>
</dbReference>
<evidence type="ECO:0000256" key="1">
    <source>
        <dbReference type="SAM" id="SignalP"/>
    </source>
</evidence>
<keyword evidence="1" id="KW-0732">Signal</keyword>
<evidence type="ECO:0008006" key="4">
    <source>
        <dbReference type="Google" id="ProtNLM"/>
    </source>
</evidence>
<proteinExistence type="predicted"/>
<name>A0ABR9R480_9FIRM</name>
<dbReference type="SUPFAM" id="SSF63825">
    <property type="entry name" value="YWTD domain"/>
    <property type="match status" value="1"/>
</dbReference>
<comment type="caution">
    <text evidence="2">The sequence shown here is derived from an EMBL/GenBank/DDBJ whole genome shotgun (WGS) entry which is preliminary data.</text>
</comment>
<gene>
    <name evidence="2" type="ORF">INF35_08695</name>
</gene>
<keyword evidence="3" id="KW-1185">Reference proteome</keyword>
<dbReference type="RefSeq" id="WP_193501519.1">
    <property type="nucleotide sequence ID" value="NZ_JADCKC010000002.1"/>
</dbReference>